<name>A0A6P2DC92_9BACT</name>
<feature type="domain" description="DUF3616" evidence="1">
    <location>
        <begin position="145"/>
        <end position="302"/>
    </location>
</feature>
<dbReference type="RefSeq" id="WP_162671891.1">
    <property type="nucleotide sequence ID" value="NZ_LR593886.1"/>
</dbReference>
<dbReference type="KEGG" id="gms:SOIL9_85080"/>
<protein>
    <recommendedName>
        <fullName evidence="1">DUF3616 domain-containing protein</fullName>
    </recommendedName>
</protein>
<dbReference type="Pfam" id="PF12275">
    <property type="entry name" value="DUF3616"/>
    <property type="match status" value="2"/>
</dbReference>
<dbReference type="Proteomes" id="UP000464178">
    <property type="component" value="Chromosome"/>
</dbReference>
<evidence type="ECO:0000313" key="3">
    <source>
        <dbReference type="Proteomes" id="UP000464178"/>
    </source>
</evidence>
<evidence type="ECO:0000313" key="2">
    <source>
        <dbReference type="EMBL" id="VTR99467.1"/>
    </source>
</evidence>
<evidence type="ECO:0000259" key="1">
    <source>
        <dbReference type="Pfam" id="PF12275"/>
    </source>
</evidence>
<dbReference type="EMBL" id="LR593886">
    <property type="protein sequence ID" value="VTR99467.1"/>
    <property type="molecule type" value="Genomic_DNA"/>
</dbReference>
<keyword evidence="3" id="KW-1185">Reference proteome</keyword>
<sequence>METVTLVLTAPNGRAVHGTPVNFTGELFSGKPKPQTSVSGVNGAGDFLAIVSDEMKKPTTVQLLKRDGEGFVAAGSVTLPAGDDEVDLEAVGVDRASGTVYVTGSHCATRKVEDGVLGEVKGKKSREQFFRFKLNADGTVGAVEGPKTLTSALDAHPVLGPFRAVASKENGIDIEGLAIKDGRLHFGFRGPVLRGAWVPVLSCTWDNPIGSAQVRYIRLGGRGIRDLTTVDDGFLILAGPVGDGDSTYRIYFWDGTDHLPLGENGTVPELLGEFSNLGAAKPEGLAVLKAEGRTYDVLLLCDGLPKGGPTRWSITRP</sequence>
<organism evidence="2 3">
    <name type="scientific">Gemmata massiliana</name>
    <dbReference type="NCBI Taxonomy" id="1210884"/>
    <lineage>
        <taxon>Bacteria</taxon>
        <taxon>Pseudomonadati</taxon>
        <taxon>Planctomycetota</taxon>
        <taxon>Planctomycetia</taxon>
        <taxon>Gemmatales</taxon>
        <taxon>Gemmataceae</taxon>
        <taxon>Gemmata</taxon>
    </lineage>
</organism>
<accession>A0A6P2DC92</accession>
<reference evidence="2 3" key="1">
    <citation type="submission" date="2019-05" db="EMBL/GenBank/DDBJ databases">
        <authorList>
            <consortium name="Science for Life Laboratories"/>
        </authorList>
    </citation>
    <scope>NUCLEOTIDE SEQUENCE [LARGE SCALE GENOMIC DNA]</scope>
    <source>
        <strain evidence="2">Soil9</strain>
    </source>
</reference>
<gene>
    <name evidence="2" type="ORF">SOIL9_85080</name>
</gene>
<dbReference type="InterPro" id="IPR022060">
    <property type="entry name" value="DUF3616"/>
</dbReference>
<feature type="domain" description="DUF3616" evidence="1">
    <location>
        <begin position="38"/>
        <end position="113"/>
    </location>
</feature>
<proteinExistence type="predicted"/>
<dbReference type="AlphaFoldDB" id="A0A6P2DC92"/>